<evidence type="ECO:0000313" key="1">
    <source>
        <dbReference type="EMBL" id="KAJ8636859.1"/>
    </source>
</evidence>
<dbReference type="Proteomes" id="UP001234297">
    <property type="component" value="Chromosome 3"/>
</dbReference>
<gene>
    <name evidence="1" type="ORF">MRB53_011126</name>
</gene>
<evidence type="ECO:0000313" key="2">
    <source>
        <dbReference type="Proteomes" id="UP001234297"/>
    </source>
</evidence>
<accession>A0ACC2LU35</accession>
<name>A0ACC2LU35_PERAE</name>
<reference evidence="1 2" key="1">
    <citation type="journal article" date="2022" name="Hortic Res">
        <title>A haplotype resolved chromosomal level avocado genome allows analysis of novel avocado genes.</title>
        <authorList>
            <person name="Nath O."/>
            <person name="Fletcher S.J."/>
            <person name="Hayward A."/>
            <person name="Shaw L.M."/>
            <person name="Masouleh A.K."/>
            <person name="Furtado A."/>
            <person name="Henry R.J."/>
            <person name="Mitter N."/>
        </authorList>
    </citation>
    <scope>NUCLEOTIDE SEQUENCE [LARGE SCALE GENOMIC DNA]</scope>
    <source>
        <strain evidence="2">cv. Hass</strain>
    </source>
</reference>
<protein>
    <submittedName>
        <fullName evidence="1">Uncharacterized protein</fullName>
    </submittedName>
</protein>
<comment type="caution">
    <text evidence="1">The sequence shown here is derived from an EMBL/GenBank/DDBJ whole genome shotgun (WGS) entry which is preliminary data.</text>
</comment>
<keyword evidence="2" id="KW-1185">Reference proteome</keyword>
<organism evidence="1 2">
    <name type="scientific">Persea americana</name>
    <name type="common">Avocado</name>
    <dbReference type="NCBI Taxonomy" id="3435"/>
    <lineage>
        <taxon>Eukaryota</taxon>
        <taxon>Viridiplantae</taxon>
        <taxon>Streptophyta</taxon>
        <taxon>Embryophyta</taxon>
        <taxon>Tracheophyta</taxon>
        <taxon>Spermatophyta</taxon>
        <taxon>Magnoliopsida</taxon>
        <taxon>Magnoliidae</taxon>
        <taxon>Laurales</taxon>
        <taxon>Lauraceae</taxon>
        <taxon>Persea</taxon>
    </lineage>
</organism>
<dbReference type="EMBL" id="CM056811">
    <property type="protein sequence ID" value="KAJ8636859.1"/>
    <property type="molecule type" value="Genomic_DNA"/>
</dbReference>
<proteinExistence type="predicted"/>
<sequence length="321" mass="36223">MFMSIYTAFSAPFITLHVAIPCIFHSRQQTQTLEPKTLESYGLDPSVLQFVGLTGYTRLSKGLAGVLFIGYAASLLFPWIIEYVALIPAKTIPFVWNVITAGYIELSIFGLIVNILGLLFSAKLLEPIWTSREFLKFIIFVNSFTLVGVYITAITCYYITRREKFLYTRLSGFHGVLSGFMVGAKQTTPDQEILALGSFNMRAEWLPSLLVFMSVIISFVTPEALSYLPFVIFGTYGGWLYLRYLLRNTETDLNGDPKDEFSFSTFFPGFIRPAVDFIASIFHKLLCGKRSIPWRVDGDHVSDSISMLGFDTTESSRRDIP</sequence>